<evidence type="ECO:0000313" key="6">
    <source>
        <dbReference type="Proteomes" id="UP001476798"/>
    </source>
</evidence>
<feature type="domain" description="ATPase AAA-type core" evidence="4">
    <location>
        <begin position="23"/>
        <end position="80"/>
    </location>
</feature>
<dbReference type="InterPro" id="IPR045199">
    <property type="entry name" value="ATAD2-like"/>
</dbReference>
<evidence type="ECO:0000313" key="5">
    <source>
        <dbReference type="EMBL" id="MEQ2159425.1"/>
    </source>
</evidence>
<name>A0ABV0MJZ4_9TELE</name>
<keyword evidence="3" id="KW-0067">ATP-binding</keyword>
<dbReference type="Gene3D" id="3.40.50.300">
    <property type="entry name" value="P-loop containing nucleotide triphosphate hydrolases"/>
    <property type="match status" value="1"/>
</dbReference>
<dbReference type="EMBL" id="JAHRIO010002358">
    <property type="protein sequence ID" value="MEQ2159425.1"/>
    <property type="molecule type" value="Genomic_DNA"/>
</dbReference>
<sequence length="91" mass="10060">VGFDSIGGLSGHISALKEMVIGCLFYGPPGTGKTLVARALASECSHGNRKVSFFMRKGADCLSKWVGESERQLRLLFEQVTLNLHWQIYLM</sequence>
<dbReference type="Pfam" id="PF00004">
    <property type="entry name" value="AAA"/>
    <property type="match status" value="1"/>
</dbReference>
<feature type="non-terminal residue" evidence="5">
    <location>
        <position position="1"/>
    </location>
</feature>
<dbReference type="SUPFAM" id="SSF52540">
    <property type="entry name" value="P-loop containing nucleoside triphosphate hydrolases"/>
    <property type="match status" value="1"/>
</dbReference>
<comment type="caution">
    <text evidence="5">The sequence shown here is derived from an EMBL/GenBank/DDBJ whole genome shotgun (WGS) entry which is preliminary data.</text>
</comment>
<evidence type="ECO:0000259" key="4">
    <source>
        <dbReference type="Pfam" id="PF00004"/>
    </source>
</evidence>
<evidence type="ECO:0000256" key="2">
    <source>
        <dbReference type="ARBA" id="ARBA00022741"/>
    </source>
</evidence>
<reference evidence="5 6" key="1">
    <citation type="submission" date="2021-06" db="EMBL/GenBank/DDBJ databases">
        <authorList>
            <person name="Palmer J.M."/>
        </authorList>
    </citation>
    <scope>NUCLEOTIDE SEQUENCE [LARGE SCALE GENOMIC DNA]</scope>
    <source>
        <strain evidence="5 6">GA_2019</strain>
        <tissue evidence="5">Muscle</tissue>
    </source>
</reference>
<dbReference type="Proteomes" id="UP001476798">
    <property type="component" value="Unassembled WGS sequence"/>
</dbReference>
<evidence type="ECO:0000256" key="1">
    <source>
        <dbReference type="ARBA" id="ARBA00006914"/>
    </source>
</evidence>
<comment type="similarity">
    <text evidence="1">Belongs to the AAA ATPase family.</text>
</comment>
<keyword evidence="2" id="KW-0547">Nucleotide-binding</keyword>
<dbReference type="InterPro" id="IPR027417">
    <property type="entry name" value="P-loop_NTPase"/>
</dbReference>
<dbReference type="InterPro" id="IPR003959">
    <property type="entry name" value="ATPase_AAA_core"/>
</dbReference>
<gene>
    <name evidence="5" type="primary">ATAD2B</name>
    <name evidence="5" type="ORF">GOODEAATRI_022739</name>
</gene>
<dbReference type="PANTHER" id="PTHR23069:SF4">
    <property type="entry name" value="ATPASE FAMILY AAA DOMAIN-CONTAINING PROTEIN 2"/>
    <property type="match status" value="1"/>
</dbReference>
<evidence type="ECO:0000256" key="3">
    <source>
        <dbReference type="ARBA" id="ARBA00022840"/>
    </source>
</evidence>
<keyword evidence="6" id="KW-1185">Reference proteome</keyword>
<organism evidence="5 6">
    <name type="scientific">Goodea atripinnis</name>
    <dbReference type="NCBI Taxonomy" id="208336"/>
    <lineage>
        <taxon>Eukaryota</taxon>
        <taxon>Metazoa</taxon>
        <taxon>Chordata</taxon>
        <taxon>Craniata</taxon>
        <taxon>Vertebrata</taxon>
        <taxon>Euteleostomi</taxon>
        <taxon>Actinopterygii</taxon>
        <taxon>Neopterygii</taxon>
        <taxon>Teleostei</taxon>
        <taxon>Neoteleostei</taxon>
        <taxon>Acanthomorphata</taxon>
        <taxon>Ovalentaria</taxon>
        <taxon>Atherinomorphae</taxon>
        <taxon>Cyprinodontiformes</taxon>
        <taxon>Goodeidae</taxon>
        <taxon>Goodea</taxon>
    </lineage>
</organism>
<dbReference type="PANTHER" id="PTHR23069">
    <property type="entry name" value="AAA DOMAIN-CONTAINING"/>
    <property type="match status" value="1"/>
</dbReference>
<accession>A0ABV0MJZ4</accession>
<proteinExistence type="inferred from homology"/>
<protein>
    <submittedName>
        <fullName evidence="5">ATPase AAA domain-containing protein 2B</fullName>
    </submittedName>
</protein>